<comment type="caution">
    <text evidence="2">The sequence shown here is derived from an EMBL/GenBank/DDBJ whole genome shotgun (WGS) entry which is preliminary data.</text>
</comment>
<accession>A0ABV9RHH7</accession>
<keyword evidence="3" id="KW-1185">Reference proteome</keyword>
<sequence length="109" mass="11739">MKAMYSVDEQPVPGHPLARGASPAAIRVVLSPEDRAEFDAAYAQALDDAKASGDLVELFTVLDRWRRVAALTSDPEVFRRVALRAAMRHTAEAGPGDEPVAAAQTLPDR</sequence>
<feature type="region of interest" description="Disordered" evidence="1">
    <location>
        <begin position="90"/>
        <end position="109"/>
    </location>
</feature>
<organism evidence="2 3">
    <name type="scientific">Actinomycetospora chibensis</name>
    <dbReference type="NCBI Taxonomy" id="663606"/>
    <lineage>
        <taxon>Bacteria</taxon>
        <taxon>Bacillati</taxon>
        <taxon>Actinomycetota</taxon>
        <taxon>Actinomycetes</taxon>
        <taxon>Pseudonocardiales</taxon>
        <taxon>Pseudonocardiaceae</taxon>
        <taxon>Actinomycetospora</taxon>
    </lineage>
</organism>
<evidence type="ECO:0000256" key="1">
    <source>
        <dbReference type="SAM" id="MobiDB-lite"/>
    </source>
</evidence>
<dbReference type="InterPro" id="IPR046214">
    <property type="entry name" value="DUF6247"/>
</dbReference>
<evidence type="ECO:0000313" key="2">
    <source>
        <dbReference type="EMBL" id="MFC4832723.1"/>
    </source>
</evidence>
<dbReference type="EMBL" id="JBHSIM010000020">
    <property type="protein sequence ID" value="MFC4832723.1"/>
    <property type="molecule type" value="Genomic_DNA"/>
</dbReference>
<dbReference type="Pfam" id="PF19760">
    <property type="entry name" value="DUF6247"/>
    <property type="match status" value="1"/>
</dbReference>
<dbReference type="RefSeq" id="WP_274191459.1">
    <property type="nucleotide sequence ID" value="NZ_BAABHN010000020.1"/>
</dbReference>
<reference evidence="3" key="1">
    <citation type="journal article" date="2019" name="Int. J. Syst. Evol. Microbiol.">
        <title>The Global Catalogue of Microorganisms (GCM) 10K type strain sequencing project: providing services to taxonomists for standard genome sequencing and annotation.</title>
        <authorList>
            <consortium name="The Broad Institute Genomics Platform"/>
            <consortium name="The Broad Institute Genome Sequencing Center for Infectious Disease"/>
            <person name="Wu L."/>
            <person name="Ma J."/>
        </authorList>
    </citation>
    <scope>NUCLEOTIDE SEQUENCE [LARGE SCALE GENOMIC DNA]</scope>
    <source>
        <strain evidence="3">CCUG 50347</strain>
    </source>
</reference>
<proteinExistence type="predicted"/>
<gene>
    <name evidence="2" type="ORF">ACFPEL_09900</name>
</gene>
<evidence type="ECO:0000313" key="3">
    <source>
        <dbReference type="Proteomes" id="UP001595909"/>
    </source>
</evidence>
<dbReference type="Proteomes" id="UP001595909">
    <property type="component" value="Unassembled WGS sequence"/>
</dbReference>
<protein>
    <submittedName>
        <fullName evidence="2">DUF6247 family protein</fullName>
    </submittedName>
</protein>
<name>A0ABV9RHH7_9PSEU</name>